<keyword evidence="5" id="KW-0067">ATP-binding</keyword>
<dbReference type="GO" id="GO:0003689">
    <property type="term" value="F:DNA clamp loader activity"/>
    <property type="evidence" value="ECO:0007669"/>
    <property type="project" value="TreeGrafter"/>
</dbReference>
<keyword evidence="3" id="KW-0547">Nucleotide-binding</keyword>
<comment type="similarity">
    <text evidence="2">Belongs to the rad17/RAD24 family.</text>
</comment>
<keyword evidence="4" id="KW-0227">DNA damage</keyword>
<keyword evidence="6" id="KW-0539">Nucleus</keyword>
<evidence type="ECO:0000256" key="1">
    <source>
        <dbReference type="ARBA" id="ARBA00004123"/>
    </source>
</evidence>
<comment type="subcellular location">
    <subcellularLocation>
        <location evidence="1">Nucleus</location>
    </subcellularLocation>
</comment>
<dbReference type="GO" id="GO:0033314">
    <property type="term" value="P:mitotic DNA replication checkpoint signaling"/>
    <property type="evidence" value="ECO:0007669"/>
    <property type="project" value="TreeGrafter"/>
</dbReference>
<dbReference type="PANTHER" id="PTHR12172">
    <property type="entry name" value="CELL CYCLE CHECKPOINT PROTEIN RAD17"/>
    <property type="match status" value="1"/>
</dbReference>
<feature type="compositionally biased region" description="Basic and acidic residues" evidence="8">
    <location>
        <begin position="40"/>
        <end position="60"/>
    </location>
</feature>
<evidence type="ECO:0000256" key="4">
    <source>
        <dbReference type="ARBA" id="ARBA00022763"/>
    </source>
</evidence>
<evidence type="ECO:0000256" key="5">
    <source>
        <dbReference type="ARBA" id="ARBA00022840"/>
    </source>
</evidence>
<gene>
    <name evidence="9" type="ORF">Cgig2_003094</name>
</gene>
<dbReference type="OrthoDB" id="9996895at2759"/>
<dbReference type="GO" id="GO:0005524">
    <property type="term" value="F:ATP binding"/>
    <property type="evidence" value="ECO:0007669"/>
    <property type="project" value="UniProtKB-KW"/>
</dbReference>
<feature type="region of interest" description="Disordered" evidence="8">
    <location>
        <begin position="39"/>
        <end position="186"/>
    </location>
</feature>
<organism evidence="9 10">
    <name type="scientific">Carnegiea gigantea</name>
    <dbReference type="NCBI Taxonomy" id="171969"/>
    <lineage>
        <taxon>Eukaryota</taxon>
        <taxon>Viridiplantae</taxon>
        <taxon>Streptophyta</taxon>
        <taxon>Embryophyta</taxon>
        <taxon>Tracheophyta</taxon>
        <taxon>Spermatophyta</taxon>
        <taxon>Magnoliopsida</taxon>
        <taxon>eudicotyledons</taxon>
        <taxon>Gunneridae</taxon>
        <taxon>Pentapetalae</taxon>
        <taxon>Caryophyllales</taxon>
        <taxon>Cactineae</taxon>
        <taxon>Cactaceae</taxon>
        <taxon>Cactoideae</taxon>
        <taxon>Echinocereeae</taxon>
        <taxon>Carnegiea</taxon>
    </lineage>
</organism>
<proteinExistence type="inferred from homology"/>
<sequence length="1661" mass="183689">MEKPADQTDPVAVVNAIEVESPDRKVVRRRFVQQTLFPLKPHEPKVENSAKKEKTKKVEEVVDDDEEECCGSQGRRSRKKGSNKKEAKRVVDVEIVDELDDEEEYCGSQGRSRKRGKKSKQNSTPQKRGYKKGAANGKDATVIALDDIESPDDGSPQLLKDKKHVSARSGRTQGNKGTSTAKVPTHPAATLQTSQPVPDLWLEAKRTAEENSRLFAGKQVHPFFSAWKTGKKDQVTIEVENNVDRRKERHAECGPIHVFENVQVHTDSIDWSKWTLCEGTLRNSACDQERTISSFKNVVGSLNFGTDLNVSKASPTLLHLEDLSTGQYAHEDTCAIPTSDSFIVVDEEMTPYDLMKNMEKDFGTNKLRFIAGNVDLVSSTSGQQKAILLERIMSYYLSRMKHTENSLWTNKYQPEKALEVCGNSEAVKFINEWLHLWHSTDFRVGRRSSGASKCSVREDDCDSCDSDSDLENVDEEPGLKNVLLVTGPVGSGKSAAIYACAKEQGFQVIELVGIWWDSGRADPFHFVVPYLENSSRSTKVNASDWRNGAVLKQKFGEAVGSHWLKRSQENPVGSPNKHNLKSSPTVITNGSATLDLNKSIVEVVSLSEEEDSADGMQCTGDGRIPCDQREIKTVILFEDVDATLCEDRGFISTIQQLADTGKRPMILTSNSENPMLPDSLAREEVCFTLPSLEELIHHIYLVCAAEKANLQPCLIERCICFCRGDIRKTLMYLQFWCQSKGFLKDGKARMVYSPPLFNLEAGYCTLPKLIPWELPSSLSVFVEAEIASTLCKTSMEEHSTLLEVIEEEVGNTSVENDLDFDNGELASIQAKKAAILRENCFLHVDNDIIAVSNACDLYNSSDSPVAFARRSVPRKLGTVLSDSEDDIPAVSGGLAGGDGNCSAPADEVFPIPCLAVNDTSNVLDDELVHTGAVELKLSSDTAHLSNFNFSPVGNSLRSTDHCVQYTEANFAEIQHQHIKLAGVNSNSMEAANHSLNLLSDQLLRPIEAKLEANSNLFKVISQVHQNSPPIGNVRDKSTDNAIQYAETDAMGTEMGNVHWCRQEAAVYCMNPSSDLSQHREESKMAVKRCLFPQAVHIDPIDCNVDIRPHQSTNQFSGKLNMGELSYQCLAEGITNCSGQVTADCTMDSFIAQFPSHQEANVENIEYKHPEIATTNTFSFIAVDNSLNRSSLQVFYSLEDKALELQNQCPKPGTASHMNCTATAGDSLNQLSIQFLGIEKPEEMQGRSPGSADAKDAVCHLEDWSLKRMSHQSPFEEKNIENRMHQLAETAGIDVISGTVAGNSMNPVTGKFFEFGEEQQSQYSEATKCDHVASGFRSLDMSCVPESTFVPETEVNDGTEFASRDLMEIVSPLTVDTVDPSVLKCETSGHIERCRDIDLNAKNEEMGDSQSENECPEASTSGCQVMDECSRMDFSERSKSFWSSRVAAKNPIQEKWNELRQKDLRQHFISENKNACQVLEVACGMSNLISEADLLLHPSRFPTDDSLDQEICLGEQTSNFGWWDKQVQMACTIAEHGYCLHARSINSLQLEMGMDNKVHLAWELLASTSNSMALGKLLRLDGSSGQNFLADGRLKGAAPTVEISLMRYGQNILTCLSVPIHIIDGSNPIVFLTLVSVIRITMLLPLEIPTLLTVFALGGNYG</sequence>
<protein>
    <recommendedName>
        <fullName evidence="11">AAA+ ATPase domain-containing protein</fullName>
    </recommendedName>
</protein>
<evidence type="ECO:0000313" key="10">
    <source>
        <dbReference type="Proteomes" id="UP001153076"/>
    </source>
</evidence>
<name>A0A9Q1GQ79_9CARY</name>
<dbReference type="Proteomes" id="UP001153076">
    <property type="component" value="Unassembled WGS sequence"/>
</dbReference>
<dbReference type="GO" id="GO:0006281">
    <property type="term" value="P:DNA repair"/>
    <property type="evidence" value="ECO:0007669"/>
    <property type="project" value="InterPro"/>
</dbReference>
<keyword evidence="7" id="KW-0131">Cell cycle</keyword>
<dbReference type="Gene3D" id="3.40.50.300">
    <property type="entry name" value="P-loop containing nucleotide triphosphate hydrolases"/>
    <property type="match status" value="1"/>
</dbReference>
<dbReference type="GO" id="GO:0005634">
    <property type="term" value="C:nucleus"/>
    <property type="evidence" value="ECO:0007669"/>
    <property type="project" value="UniProtKB-SubCell"/>
</dbReference>
<dbReference type="InterPro" id="IPR004582">
    <property type="entry name" value="Checkpoint_prot_Rad17_Rad24"/>
</dbReference>
<evidence type="ECO:0000256" key="8">
    <source>
        <dbReference type="SAM" id="MobiDB-lite"/>
    </source>
</evidence>
<reference evidence="9" key="1">
    <citation type="submission" date="2022-04" db="EMBL/GenBank/DDBJ databases">
        <title>Carnegiea gigantea Genome sequencing and assembly v2.</title>
        <authorList>
            <person name="Copetti D."/>
            <person name="Sanderson M.J."/>
            <person name="Burquez A."/>
            <person name="Wojciechowski M.F."/>
        </authorList>
    </citation>
    <scope>NUCLEOTIDE SEQUENCE</scope>
    <source>
        <strain evidence="9">SGP5-SGP5p</strain>
        <tissue evidence="9">Aerial part</tissue>
    </source>
</reference>
<evidence type="ECO:0000256" key="6">
    <source>
        <dbReference type="ARBA" id="ARBA00023242"/>
    </source>
</evidence>
<dbReference type="EMBL" id="JAKOGI010001626">
    <property type="protein sequence ID" value="KAJ8424660.1"/>
    <property type="molecule type" value="Genomic_DNA"/>
</dbReference>
<dbReference type="SUPFAM" id="SSF52540">
    <property type="entry name" value="P-loop containing nucleoside triphosphate hydrolases"/>
    <property type="match status" value="1"/>
</dbReference>
<evidence type="ECO:0008006" key="11">
    <source>
        <dbReference type="Google" id="ProtNLM"/>
    </source>
</evidence>
<feature type="compositionally biased region" description="Basic residues" evidence="8">
    <location>
        <begin position="111"/>
        <end position="120"/>
    </location>
</feature>
<evidence type="ECO:0000256" key="7">
    <source>
        <dbReference type="ARBA" id="ARBA00023306"/>
    </source>
</evidence>
<feature type="compositionally biased region" description="Polar residues" evidence="8">
    <location>
        <begin position="169"/>
        <end position="182"/>
    </location>
</feature>
<dbReference type="InterPro" id="IPR027417">
    <property type="entry name" value="P-loop_NTPase"/>
</dbReference>
<evidence type="ECO:0000313" key="9">
    <source>
        <dbReference type="EMBL" id="KAJ8424660.1"/>
    </source>
</evidence>
<feature type="compositionally biased region" description="Basic and acidic residues" evidence="8">
    <location>
        <begin position="83"/>
        <end position="92"/>
    </location>
</feature>
<comment type="caution">
    <text evidence="9">The sequence shown here is derived from an EMBL/GenBank/DDBJ whole genome shotgun (WGS) entry which is preliminary data.</text>
</comment>
<feature type="compositionally biased region" description="Acidic residues" evidence="8">
    <location>
        <begin position="94"/>
        <end position="105"/>
    </location>
</feature>
<dbReference type="GO" id="GO:0000077">
    <property type="term" value="P:DNA damage checkpoint signaling"/>
    <property type="evidence" value="ECO:0007669"/>
    <property type="project" value="TreeGrafter"/>
</dbReference>
<dbReference type="PANTHER" id="PTHR12172:SF1">
    <property type="entry name" value="P-LOOP CONTAINING NUCLEOSIDE TRIPHOSPHATE HYDROLASES SUPERFAMILY PROTEIN"/>
    <property type="match status" value="1"/>
</dbReference>
<evidence type="ECO:0000256" key="3">
    <source>
        <dbReference type="ARBA" id="ARBA00022741"/>
    </source>
</evidence>
<accession>A0A9Q1GQ79</accession>
<keyword evidence="10" id="KW-1185">Reference proteome</keyword>
<dbReference type="GO" id="GO:0003682">
    <property type="term" value="F:chromatin binding"/>
    <property type="evidence" value="ECO:0007669"/>
    <property type="project" value="TreeGrafter"/>
</dbReference>
<evidence type="ECO:0000256" key="2">
    <source>
        <dbReference type="ARBA" id="ARBA00006168"/>
    </source>
</evidence>